<dbReference type="InterPro" id="IPR007375">
    <property type="entry name" value="SoxG"/>
</dbReference>
<dbReference type="PRINTS" id="PR00368">
    <property type="entry name" value="FADPNR"/>
</dbReference>
<evidence type="ECO:0000259" key="5">
    <source>
        <dbReference type="Pfam" id="PF08669"/>
    </source>
</evidence>
<dbReference type="InterPro" id="IPR006222">
    <property type="entry name" value="GCVT_N"/>
</dbReference>
<reference evidence="7" key="1">
    <citation type="journal article" date="2014" name="Int. J. Syst. Evol. Microbiol.">
        <title>Complete genome sequence of Corynebacterium casei LMG S-19264T (=DSM 44701T), isolated from a smear-ripened cheese.</title>
        <authorList>
            <consortium name="US DOE Joint Genome Institute (JGI-PGF)"/>
            <person name="Walter F."/>
            <person name="Albersmeier A."/>
            <person name="Kalinowski J."/>
            <person name="Ruckert C."/>
        </authorList>
    </citation>
    <scope>NUCLEOTIDE SEQUENCE</scope>
    <source>
        <strain evidence="7">CGMCC 4.7308</strain>
    </source>
</reference>
<comment type="caution">
    <text evidence="7">The sequence shown here is derived from an EMBL/GenBank/DDBJ whole genome shotgun (WGS) entry which is preliminary data.</text>
</comment>
<dbReference type="Pfam" id="PF12831">
    <property type="entry name" value="FAD_oxidored"/>
    <property type="match status" value="1"/>
</dbReference>
<dbReference type="Pfam" id="PF17806">
    <property type="entry name" value="SO_alpha_A3"/>
    <property type="match status" value="1"/>
</dbReference>
<dbReference type="EMBL" id="BMNA01000001">
    <property type="protein sequence ID" value="GGL89313.1"/>
    <property type="molecule type" value="Genomic_DNA"/>
</dbReference>
<dbReference type="Gene3D" id="3.10.20.440">
    <property type="entry name" value="2Fe-2S iron-sulphur cluster binding domain, sarcosine oxidase, alpha subunit, N-terminal domain"/>
    <property type="match status" value="1"/>
</dbReference>
<evidence type="ECO:0000256" key="2">
    <source>
        <dbReference type="ARBA" id="ARBA00023002"/>
    </source>
</evidence>
<keyword evidence="2" id="KW-0560">Oxidoreductase</keyword>
<dbReference type="InterPro" id="IPR028896">
    <property type="entry name" value="GcvT/YgfZ/DmdA"/>
</dbReference>
<dbReference type="AlphaFoldDB" id="A0A917SP30"/>
<evidence type="ECO:0000313" key="8">
    <source>
        <dbReference type="Proteomes" id="UP000655208"/>
    </source>
</evidence>
<evidence type="ECO:0000259" key="4">
    <source>
        <dbReference type="Pfam" id="PF01571"/>
    </source>
</evidence>
<dbReference type="SUPFAM" id="SSF103025">
    <property type="entry name" value="Folate-binding domain"/>
    <property type="match status" value="2"/>
</dbReference>
<name>A0A917SP30_9ACTN</name>
<comment type="similarity">
    <text evidence="1">Belongs to the GcvT family.</text>
</comment>
<dbReference type="Gene3D" id="3.50.50.60">
    <property type="entry name" value="FAD/NAD(P)-binding domain"/>
    <property type="match status" value="1"/>
</dbReference>
<dbReference type="InterPro" id="IPR029043">
    <property type="entry name" value="GcvT/YgfZ_C"/>
</dbReference>
<feature type="domain" description="SoxA A3" evidence="6">
    <location>
        <begin position="473"/>
        <end position="556"/>
    </location>
</feature>
<sequence length="1186" mass="122781">MDRGVLLDVVVDGLQLQAFPGDTLASALLASGVRTVGRSVRRGRPRGIMTAGPEEPAALLSIAGPLPDPVVTATTVEALDGMTGRSLQGQGLLTAAPDGAARTQYDAVHHHCEVAVVGAGPAGLAAALEAARSGVRVVLLDERPRAGGALLGGAELAWAEQVSDALDALPTVLHLQRTAATGLYDDNYLVAVQRMPAHHDPARAGRRPADGVRERVWHIRAAEVVLATGSYERPVVFAGNDLPGVMLAESVRAHLHRHGVLAGEQVVLFTAHDDAYRVAGDLLATGASVVIVDPRTPSRQPVDVPDGPVPTGTVLAGAVVTRAHADDSGELSAVTVRLADGRSRRLPADLLAVSGGWNPNLALWSHAGGRPVWDAAAGTFRPGAALPRVAVAGSAAGLRTTGEIVDDGERAGLAAAEAAGTAAGLAAAQRHQDVRAGIPDLAPPADGLAEYPEPAAQLHLVTDGDQDPAALDEHFVDVQRDVTVADLARATGAGLRSVEHVKRYTTAGTAHDQGRTSAALTTALVSGLTGIVAEELGTTTSRPPAVPVAFAALAGREHGDLYDPVRTTGAHGWHVAHGAVFENVGQWKRPWYYPRPLAGGGVETMPEAVARECLAARTGVAFMDASTLGKIDVQGPDAGTFLDRIYTTMLSTLKVGAARYAVLCGVDGMVVDDGTALRLAPDRFVVTTTTGNAAKILDWMEEWLQTEWPDLRVRCTSVTEQWATLALIGPRSRGLLQRLAPEMDCSAATFRFMTAQDGTVADLPARVARISFSGELAYEISVSWSDAAALWDAVWAAGEPDGLTPYGTETMHVLRAEKGYPIVGQDTDGTQTPFDLGLGWAVSAKKADYLGKRSHARPDTRRADRKELVGLLPVDTGLLLPEGAQLVDEVPLPPPPVPMLGHVTSSYRSAALGRTFALALLSGGRARIGGTVHVVVDDVPRPAAVVSSVFVDPDGARRDGDPDDAGPGSAGPVGSGGAAGAAGPAVAATLPVSPLARFAVPFAELSGPDGGVRVVEEPLRTMIDVRVPAGSEAARAVSEALGCALPLRTGGVDEAPGVTALALGPDEYLVVRSPGLAATTEDAVRRAVAELGDAVPVVAVTDVSAARTAVRISGPRTRAVLAHGCAVDLARLGPGTCVQTVLAQCAVVLQVLGEPGSDTDAVRVLVRSSFAEHLARWLLVTAPEYV</sequence>
<dbReference type="Pfam" id="PF08669">
    <property type="entry name" value="GCV_T_C"/>
    <property type="match status" value="1"/>
</dbReference>
<reference evidence="7" key="2">
    <citation type="submission" date="2020-09" db="EMBL/GenBank/DDBJ databases">
        <authorList>
            <person name="Sun Q."/>
            <person name="Zhou Y."/>
        </authorList>
    </citation>
    <scope>NUCLEOTIDE SEQUENCE</scope>
    <source>
        <strain evidence="7">CGMCC 4.7308</strain>
    </source>
</reference>
<evidence type="ECO:0000256" key="3">
    <source>
        <dbReference type="SAM" id="MobiDB-lite"/>
    </source>
</evidence>
<dbReference type="Proteomes" id="UP000655208">
    <property type="component" value="Unassembled WGS sequence"/>
</dbReference>
<dbReference type="InterPro" id="IPR041117">
    <property type="entry name" value="SoxA_A3"/>
</dbReference>
<dbReference type="Pfam" id="PF13510">
    <property type="entry name" value="Fer2_4"/>
    <property type="match status" value="1"/>
</dbReference>
<dbReference type="PRINTS" id="PR00411">
    <property type="entry name" value="PNDRDTASEI"/>
</dbReference>
<evidence type="ECO:0000313" key="7">
    <source>
        <dbReference type="EMBL" id="GGL89313.1"/>
    </source>
</evidence>
<dbReference type="SUPFAM" id="SSF101790">
    <property type="entry name" value="Aminomethyltransferase beta-barrel domain"/>
    <property type="match status" value="1"/>
</dbReference>
<dbReference type="InterPro" id="IPR013977">
    <property type="entry name" value="GcvT_C"/>
</dbReference>
<dbReference type="InterPro" id="IPR042204">
    <property type="entry name" value="2Fe-2S-bd_N"/>
</dbReference>
<protein>
    <recommendedName>
        <fullName evidence="9">FAD-dependent oxidoreductase</fullName>
    </recommendedName>
</protein>
<feature type="region of interest" description="Disordered" evidence="3">
    <location>
        <begin position="950"/>
        <end position="980"/>
    </location>
</feature>
<dbReference type="PANTHER" id="PTHR43757:SF2">
    <property type="entry name" value="AMINOMETHYLTRANSFERASE, MITOCHONDRIAL"/>
    <property type="match status" value="1"/>
</dbReference>
<dbReference type="Pfam" id="PF04268">
    <property type="entry name" value="SoxG"/>
    <property type="match status" value="1"/>
</dbReference>
<feature type="compositionally biased region" description="Gly residues" evidence="3">
    <location>
        <begin position="968"/>
        <end position="980"/>
    </location>
</feature>
<evidence type="ECO:0000256" key="1">
    <source>
        <dbReference type="ARBA" id="ARBA00008609"/>
    </source>
</evidence>
<dbReference type="Gene3D" id="3.30.1360.120">
    <property type="entry name" value="Probable tRNA modification gtpase trme, domain 1"/>
    <property type="match status" value="2"/>
</dbReference>
<keyword evidence="8" id="KW-1185">Reference proteome</keyword>
<dbReference type="GO" id="GO:0016491">
    <property type="term" value="F:oxidoreductase activity"/>
    <property type="evidence" value="ECO:0007669"/>
    <property type="project" value="UniProtKB-KW"/>
</dbReference>
<dbReference type="Pfam" id="PF01571">
    <property type="entry name" value="GCV_T"/>
    <property type="match status" value="1"/>
</dbReference>
<dbReference type="Gene3D" id="3.30.70.1520">
    <property type="entry name" value="Heterotetrameric sarcosine oxidase"/>
    <property type="match status" value="1"/>
</dbReference>
<proteinExistence type="inferred from homology"/>
<gene>
    <name evidence="7" type="ORF">GCM10011594_06100</name>
</gene>
<feature type="domain" description="GCVT N-terminal" evidence="4">
    <location>
        <begin position="571"/>
        <end position="846"/>
    </location>
</feature>
<dbReference type="SUPFAM" id="SSF51905">
    <property type="entry name" value="FAD/NAD(P)-binding domain"/>
    <property type="match status" value="1"/>
</dbReference>
<accession>A0A917SP30</accession>
<organism evidence="7 8">
    <name type="scientific">Nakamurella endophytica</name>
    <dbReference type="NCBI Taxonomy" id="1748367"/>
    <lineage>
        <taxon>Bacteria</taxon>
        <taxon>Bacillati</taxon>
        <taxon>Actinomycetota</taxon>
        <taxon>Actinomycetes</taxon>
        <taxon>Nakamurellales</taxon>
        <taxon>Nakamurellaceae</taxon>
        <taxon>Nakamurella</taxon>
    </lineage>
</organism>
<evidence type="ECO:0000259" key="6">
    <source>
        <dbReference type="Pfam" id="PF17806"/>
    </source>
</evidence>
<dbReference type="InterPro" id="IPR027266">
    <property type="entry name" value="TrmE/GcvT-like"/>
</dbReference>
<evidence type="ECO:0008006" key="9">
    <source>
        <dbReference type="Google" id="ProtNLM"/>
    </source>
</evidence>
<dbReference type="InterPro" id="IPR036188">
    <property type="entry name" value="FAD/NAD-bd_sf"/>
</dbReference>
<feature type="domain" description="Aminomethyltransferase C-terminal" evidence="5">
    <location>
        <begin position="866"/>
        <end position="952"/>
    </location>
</feature>
<dbReference type="PANTHER" id="PTHR43757">
    <property type="entry name" value="AMINOMETHYLTRANSFERASE"/>
    <property type="match status" value="1"/>
</dbReference>